<dbReference type="Proteomes" id="UP000541969">
    <property type="component" value="Unassembled WGS sequence"/>
</dbReference>
<evidence type="ECO:0000313" key="2">
    <source>
        <dbReference type="Proteomes" id="UP000541969"/>
    </source>
</evidence>
<sequence>MAVIPDLLPVLSRGKHKNPAKGACFLEYTSLLAGEPFSDSPACVDRELAAVLRHANDLLADADRPRLVPLLGRAVGLVVRPPTAADGWAPAPGMTADQVDDAVGAYARTTVALHRRVATLFLAAIGYEPSQTEMREYDEGRDLDRFFWFLMQRPFAVPSSLRYIGRLVERLVLLHECFEDALAELGIRQPDVALREPSTIGWVQPAPARVAAPQF</sequence>
<reference evidence="1 2" key="1">
    <citation type="submission" date="2020-07" db="EMBL/GenBank/DDBJ databases">
        <title>Sequencing the genomes of 1000 actinobacteria strains.</title>
        <authorList>
            <person name="Klenk H.-P."/>
        </authorList>
    </citation>
    <scope>NUCLEOTIDE SEQUENCE [LARGE SCALE GENOMIC DNA]</scope>
    <source>
        <strain evidence="1 2">DSM 104001</strain>
    </source>
</reference>
<evidence type="ECO:0000313" key="1">
    <source>
        <dbReference type="EMBL" id="NYJ08934.1"/>
    </source>
</evidence>
<keyword evidence="2" id="KW-1185">Reference proteome</keyword>
<name>A0A853CLI0_9ACTN</name>
<comment type="caution">
    <text evidence="1">The sequence shown here is derived from an EMBL/GenBank/DDBJ whole genome shotgun (WGS) entry which is preliminary data.</text>
</comment>
<dbReference type="AlphaFoldDB" id="A0A853CLI0"/>
<gene>
    <name evidence="1" type="ORF">GGQ55_005212</name>
</gene>
<organism evidence="1 2">
    <name type="scientific">Petropleomorpha daqingensis</name>
    <dbReference type="NCBI Taxonomy" id="2026353"/>
    <lineage>
        <taxon>Bacteria</taxon>
        <taxon>Bacillati</taxon>
        <taxon>Actinomycetota</taxon>
        <taxon>Actinomycetes</taxon>
        <taxon>Geodermatophilales</taxon>
        <taxon>Geodermatophilaceae</taxon>
        <taxon>Petropleomorpha</taxon>
    </lineage>
</organism>
<proteinExistence type="predicted"/>
<accession>A0A853CLI0</accession>
<dbReference type="RefSeq" id="WP_179721936.1">
    <property type="nucleotide sequence ID" value="NZ_JACBZT010000001.1"/>
</dbReference>
<dbReference type="EMBL" id="JACBZT010000001">
    <property type="protein sequence ID" value="NYJ08934.1"/>
    <property type="molecule type" value="Genomic_DNA"/>
</dbReference>
<protein>
    <submittedName>
        <fullName evidence="1">Uncharacterized protein</fullName>
    </submittedName>
</protein>